<dbReference type="GO" id="GO:0016706">
    <property type="term" value="F:2-oxoglutarate-dependent dioxygenase activity"/>
    <property type="evidence" value="ECO:0007669"/>
    <property type="project" value="UniProtKB-ARBA"/>
</dbReference>
<gene>
    <name evidence="2" type="ORF">GA0070617_3789</name>
</gene>
<dbReference type="Pfam" id="PF05721">
    <property type="entry name" value="PhyH"/>
    <property type="match status" value="1"/>
</dbReference>
<dbReference type="GO" id="GO:0005506">
    <property type="term" value="F:iron ion binding"/>
    <property type="evidence" value="ECO:0007669"/>
    <property type="project" value="UniProtKB-ARBA"/>
</dbReference>
<evidence type="ECO:0000256" key="1">
    <source>
        <dbReference type="SAM" id="MobiDB-lite"/>
    </source>
</evidence>
<evidence type="ECO:0000313" key="2">
    <source>
        <dbReference type="EMBL" id="SCL58341.1"/>
    </source>
</evidence>
<evidence type="ECO:0000313" key="3">
    <source>
        <dbReference type="Proteomes" id="UP000198937"/>
    </source>
</evidence>
<dbReference type="AlphaFoldDB" id="A0A1C6UWI5"/>
<keyword evidence="2" id="KW-0223">Dioxygenase</keyword>
<dbReference type="STRING" id="683228.GA0070617_3789"/>
<sequence length="213" mass="23440">MPHLTCRGLYDLIHTPAILEYVEDLLGPNIVAWGTTVFCKLPGDPKEVVLHQDAAYWPFTPTKTVTAWLAVDDSNEDNAAMRFVPGSHLYGALAHEDLPLDGTRVAKRQVIDAHRCTDRYVNTLAAGQVSLHSDLLLHGSPANLSGRRRTGLTIRYAAAEVRALAGWEWCYGGGVHCRGTVPQHWPNRRRPSGERPDLMASITNSGIRLPSAD</sequence>
<proteinExistence type="predicted"/>
<dbReference type="Gene3D" id="2.60.120.620">
    <property type="entry name" value="q2cbj1_9rhob like domain"/>
    <property type="match status" value="1"/>
</dbReference>
<dbReference type="PANTHER" id="PTHR20883:SF48">
    <property type="entry name" value="ECTOINE DIOXYGENASE"/>
    <property type="match status" value="1"/>
</dbReference>
<keyword evidence="2" id="KW-0560">Oxidoreductase</keyword>
<dbReference type="SUPFAM" id="SSF51197">
    <property type="entry name" value="Clavaminate synthase-like"/>
    <property type="match status" value="1"/>
</dbReference>
<reference evidence="2 3" key="1">
    <citation type="submission" date="2016-06" db="EMBL/GenBank/DDBJ databases">
        <authorList>
            <person name="Kjaerup R.B."/>
            <person name="Dalgaard T.S."/>
            <person name="Juul-Madsen H.R."/>
        </authorList>
    </citation>
    <scope>NUCLEOTIDE SEQUENCE [LARGE SCALE GENOMIC DNA]</scope>
    <source>
        <strain evidence="2 3">DSM 45577</strain>
    </source>
</reference>
<dbReference type="PANTHER" id="PTHR20883">
    <property type="entry name" value="PHYTANOYL-COA DIOXYGENASE DOMAIN CONTAINING 1"/>
    <property type="match status" value="1"/>
</dbReference>
<name>A0A1C6UWI5_9ACTN</name>
<feature type="region of interest" description="Disordered" evidence="1">
    <location>
        <begin position="186"/>
        <end position="213"/>
    </location>
</feature>
<organism evidence="2 3">
    <name type="scientific">Micromonospora yangpuensis</name>
    <dbReference type="NCBI Taxonomy" id="683228"/>
    <lineage>
        <taxon>Bacteria</taxon>
        <taxon>Bacillati</taxon>
        <taxon>Actinomycetota</taxon>
        <taxon>Actinomycetes</taxon>
        <taxon>Micromonosporales</taxon>
        <taxon>Micromonosporaceae</taxon>
        <taxon>Micromonospora</taxon>
    </lineage>
</organism>
<dbReference type="InterPro" id="IPR008775">
    <property type="entry name" value="Phytyl_CoA_dOase-like"/>
</dbReference>
<protein>
    <submittedName>
        <fullName evidence="2">Phytanoyl-CoA dioxygenase (PhyH)</fullName>
    </submittedName>
</protein>
<dbReference type="Proteomes" id="UP000198937">
    <property type="component" value="Unassembled WGS sequence"/>
</dbReference>
<accession>A0A1C6UWI5</accession>
<dbReference type="RefSeq" id="WP_175440581.1">
    <property type="nucleotide sequence ID" value="NZ_BMMJ01000014.1"/>
</dbReference>
<dbReference type="EMBL" id="FMIA01000002">
    <property type="protein sequence ID" value="SCL58341.1"/>
    <property type="molecule type" value="Genomic_DNA"/>
</dbReference>
<keyword evidence="3" id="KW-1185">Reference proteome</keyword>